<evidence type="ECO:0000256" key="3">
    <source>
        <dbReference type="ARBA" id="ARBA00022777"/>
    </source>
</evidence>
<dbReference type="PANTHER" id="PTHR37419">
    <property type="entry name" value="SERINE/THREONINE-PROTEIN KINASE TOXIN HIPA"/>
    <property type="match status" value="1"/>
</dbReference>
<reference evidence="6" key="1">
    <citation type="submission" date="2019-11" db="EMBL/GenBank/DDBJ databases">
        <authorList>
            <person name="Kojima H."/>
        </authorList>
    </citation>
    <scope>NUCLEOTIDE SEQUENCE</scope>
    <source>
        <strain evidence="6">H1576</strain>
    </source>
</reference>
<dbReference type="InterPro" id="IPR036390">
    <property type="entry name" value="WH_DNA-bd_sf"/>
</dbReference>
<dbReference type="RefSeq" id="WP_207562054.1">
    <property type="nucleotide sequence ID" value="NZ_CP046072.1"/>
</dbReference>
<feature type="domain" description="HipA N-terminal subdomain 1" evidence="5">
    <location>
        <begin position="77"/>
        <end position="142"/>
    </location>
</feature>
<dbReference type="InterPro" id="IPR012893">
    <property type="entry name" value="HipA-like_C"/>
</dbReference>
<dbReference type="AlphaFoldDB" id="A0A975AY83"/>
<dbReference type="GO" id="GO:0005829">
    <property type="term" value="C:cytosol"/>
    <property type="evidence" value="ECO:0007669"/>
    <property type="project" value="TreeGrafter"/>
</dbReference>
<dbReference type="Gene3D" id="1.10.10.10">
    <property type="entry name" value="Winged helix-like DNA-binding domain superfamily/Winged helix DNA-binding domain"/>
    <property type="match status" value="1"/>
</dbReference>
<protein>
    <recommendedName>
        <fullName evidence="8">Type II toxin-antitoxin system HipA family toxin</fullName>
    </recommendedName>
</protein>
<proteinExistence type="inferred from homology"/>
<organism evidence="6 7">
    <name type="scientific">Sulfurimonas aquatica</name>
    <dbReference type="NCBI Taxonomy" id="2672570"/>
    <lineage>
        <taxon>Bacteria</taxon>
        <taxon>Pseudomonadati</taxon>
        <taxon>Campylobacterota</taxon>
        <taxon>Epsilonproteobacteria</taxon>
        <taxon>Campylobacterales</taxon>
        <taxon>Sulfurimonadaceae</taxon>
        <taxon>Sulfurimonas</taxon>
    </lineage>
</organism>
<dbReference type="SUPFAM" id="SSF46785">
    <property type="entry name" value="Winged helix' DNA-binding domain"/>
    <property type="match status" value="1"/>
</dbReference>
<evidence type="ECO:0000313" key="7">
    <source>
        <dbReference type="Proteomes" id="UP000671852"/>
    </source>
</evidence>
<comment type="similarity">
    <text evidence="1">Belongs to the HipA Ser/Thr kinase family.</text>
</comment>
<keyword evidence="7" id="KW-1185">Reference proteome</keyword>
<gene>
    <name evidence="6" type="ORF">GJV85_01115</name>
</gene>
<evidence type="ECO:0000313" key="6">
    <source>
        <dbReference type="EMBL" id="QSZ40774.1"/>
    </source>
</evidence>
<evidence type="ECO:0000259" key="4">
    <source>
        <dbReference type="Pfam" id="PF07804"/>
    </source>
</evidence>
<evidence type="ECO:0000256" key="1">
    <source>
        <dbReference type="ARBA" id="ARBA00010164"/>
    </source>
</evidence>
<reference evidence="6" key="2">
    <citation type="submission" date="2021-04" db="EMBL/GenBank/DDBJ databases">
        <title>Isolation and characterization of a novel species of the genus Sulfurimonas.</title>
        <authorList>
            <person name="Fukui M."/>
        </authorList>
    </citation>
    <scope>NUCLEOTIDE SEQUENCE</scope>
    <source>
        <strain evidence="6">H1576</strain>
    </source>
</reference>
<sequence length="529" mass="61821">MKNQLNQTQESILALVNKHQEIISAQIIELTGFNARNVQRALKKLAELELIEALGSTRNRRYRRVYIQGEAPYQYIVFNSGEKAGKLSFGNGEYIFKYDQNYKNESFEGLVKGQENRSAELFAFFENLIPEYERRERLLQNRDELGQVLEELNNSHGALDFIPLEEVYKYKSTYGKRDNWISVKNEILGGNNFPNLLDFELLIDDEIIDAESNTEHSDLSGFQTKIDVNINFDTKTIVESKDAEYLLKPRNKNKHNYFHIEEDSKKRYFPYIALNEHLFMSFAKNELGFNVPYTAIVKAKDVDFHYVTKRYDRYKGLKYPQKDFAQVLNILSKDKYKSDSQTLFKVLNNILMNKEQKMEALKFYFYSYLIKHADLHLKNIAALNIGNSKYILSPLYDLISIGIYNGDAYDLGLGMKQPFKKPKNWKMDDFYMLASIVGVSSISFKKEARKIVKIFLQKLPEYIEKIQELEKTHPLEMQKTRSSHSNVVFSQRVLTMYREKIIQLKKHGIIQELELIDEAGGLLKCNEKS</sequence>
<dbReference type="Pfam" id="PF07804">
    <property type="entry name" value="HipA_C"/>
    <property type="match status" value="1"/>
</dbReference>
<dbReference type="InterPro" id="IPR017508">
    <property type="entry name" value="HipA_N1"/>
</dbReference>
<dbReference type="InterPro" id="IPR036388">
    <property type="entry name" value="WH-like_DNA-bd_sf"/>
</dbReference>
<dbReference type="EMBL" id="CP046072">
    <property type="protein sequence ID" value="QSZ40774.1"/>
    <property type="molecule type" value="Genomic_DNA"/>
</dbReference>
<keyword evidence="2" id="KW-0808">Transferase</keyword>
<dbReference type="InterPro" id="IPR052028">
    <property type="entry name" value="HipA_Ser/Thr_kinase"/>
</dbReference>
<keyword evidence="3" id="KW-0418">Kinase</keyword>
<dbReference type="PANTHER" id="PTHR37419:SF1">
    <property type="entry name" value="SERINE_THREONINE-PROTEIN KINASE TOXIN HIPA"/>
    <property type="match status" value="1"/>
</dbReference>
<dbReference type="GO" id="GO:0004674">
    <property type="term" value="F:protein serine/threonine kinase activity"/>
    <property type="evidence" value="ECO:0007669"/>
    <property type="project" value="TreeGrafter"/>
</dbReference>
<evidence type="ECO:0000259" key="5">
    <source>
        <dbReference type="Pfam" id="PF13657"/>
    </source>
</evidence>
<dbReference type="KEGG" id="saqt:GJV85_01115"/>
<dbReference type="Pfam" id="PF13657">
    <property type="entry name" value="Couple_hipA"/>
    <property type="match status" value="1"/>
</dbReference>
<name>A0A975AY83_9BACT</name>
<feature type="domain" description="HipA-like C-terminal" evidence="4">
    <location>
        <begin position="219"/>
        <end position="456"/>
    </location>
</feature>
<dbReference type="Proteomes" id="UP000671852">
    <property type="component" value="Chromosome"/>
</dbReference>
<evidence type="ECO:0000256" key="2">
    <source>
        <dbReference type="ARBA" id="ARBA00022679"/>
    </source>
</evidence>
<accession>A0A975AY83</accession>
<evidence type="ECO:0008006" key="8">
    <source>
        <dbReference type="Google" id="ProtNLM"/>
    </source>
</evidence>